<protein>
    <submittedName>
        <fullName evidence="1">DNRLRE domain-containing protein</fullName>
    </submittedName>
</protein>
<dbReference type="NCBIfam" id="NF033679">
    <property type="entry name" value="DNRLRE_dom"/>
    <property type="match status" value="1"/>
</dbReference>
<gene>
    <name evidence="1" type="ORF">ACFPO9_26305</name>
</gene>
<evidence type="ECO:0000313" key="2">
    <source>
        <dbReference type="Proteomes" id="UP001596086"/>
    </source>
</evidence>
<organism evidence="1 2">
    <name type="scientific">Massilia aerilata</name>
    <dbReference type="NCBI Taxonomy" id="453817"/>
    <lineage>
        <taxon>Bacteria</taxon>
        <taxon>Pseudomonadati</taxon>
        <taxon>Pseudomonadota</taxon>
        <taxon>Betaproteobacteria</taxon>
        <taxon>Burkholderiales</taxon>
        <taxon>Oxalobacteraceae</taxon>
        <taxon>Telluria group</taxon>
        <taxon>Massilia</taxon>
    </lineage>
</organism>
<reference evidence="2" key="1">
    <citation type="journal article" date="2019" name="Int. J. Syst. Evol. Microbiol.">
        <title>The Global Catalogue of Microorganisms (GCM) 10K type strain sequencing project: providing services to taxonomists for standard genome sequencing and annotation.</title>
        <authorList>
            <consortium name="The Broad Institute Genomics Platform"/>
            <consortium name="The Broad Institute Genome Sequencing Center for Infectious Disease"/>
            <person name="Wu L."/>
            <person name="Ma J."/>
        </authorList>
    </citation>
    <scope>NUCLEOTIDE SEQUENCE [LARGE SCALE GENOMIC DNA]</scope>
    <source>
        <strain evidence="2">CGMCC 4.5798</strain>
    </source>
</reference>
<proteinExistence type="predicted"/>
<evidence type="ECO:0000313" key="1">
    <source>
        <dbReference type="EMBL" id="MFC5552044.1"/>
    </source>
</evidence>
<sequence>MRTPRRERGLVLLPVALTLAIVGAIAYSMTREGSMDVSNIDARYDIEVARYLAEAGVNLAKWQNQKRGCKSEIGFGAVALPGGSIVAGLIDQKGKNTLEVSLNATTDRGTVHAVDKLALTTFDLTGAKDATVDSSGGNDTSITLGVTTGQGPLKYLETTDGQSHALLRFPISGSLDNSSIITAQLQLTQTDSKSTQMPRSLSAHQVLHDWGAGATWTSPWTTPGGDYVPTPVATVAIAGNTTYPLPIDGLVQGWVDHSVDKDKGLLLKPSGLLEAHFASFDASANSPKLVVRYYPRCS</sequence>
<dbReference type="EMBL" id="JBHSMZ010000026">
    <property type="protein sequence ID" value="MFC5552044.1"/>
    <property type="molecule type" value="Genomic_DNA"/>
</dbReference>
<dbReference type="Proteomes" id="UP001596086">
    <property type="component" value="Unassembled WGS sequence"/>
</dbReference>
<dbReference type="RefSeq" id="WP_379777118.1">
    <property type="nucleotide sequence ID" value="NZ_JBHSMZ010000026.1"/>
</dbReference>
<name>A0ABW0S4R8_9BURK</name>
<accession>A0ABW0S4R8</accession>
<keyword evidence="2" id="KW-1185">Reference proteome</keyword>
<comment type="caution">
    <text evidence="1">The sequence shown here is derived from an EMBL/GenBank/DDBJ whole genome shotgun (WGS) entry which is preliminary data.</text>
</comment>